<gene>
    <name evidence="2" type="ORF">EAH76_01140</name>
</gene>
<sequence length="76" mass="8204">MVFWGHPCRGRFGDPDARTPKPLPFRGGVGGGAGSHRDQRLQSRPHPNPSPEGEGLSKVQNLPATSTPYTRGSPRM</sequence>
<keyword evidence="3" id="KW-1185">Reference proteome</keyword>
<proteinExistence type="predicted"/>
<reference evidence="2 3" key="1">
    <citation type="journal article" date="2019" name="Environ. Microbiol.">
        <title>Species interactions and distinct microbial communities in high Arctic permafrost affected cryosols are associated with the CH4 and CO2 gas fluxes.</title>
        <authorList>
            <person name="Altshuler I."/>
            <person name="Hamel J."/>
            <person name="Turney S."/>
            <person name="Magnuson E."/>
            <person name="Levesque R."/>
            <person name="Greer C."/>
            <person name="Whyte L.G."/>
        </authorList>
    </citation>
    <scope>NUCLEOTIDE SEQUENCE [LARGE SCALE GENOMIC DNA]</scope>
    <source>
        <strain evidence="2 3">E6.1</strain>
    </source>
</reference>
<name>A0A502G2V0_9SPHN</name>
<protein>
    <submittedName>
        <fullName evidence="2">Uncharacterized protein</fullName>
    </submittedName>
</protein>
<evidence type="ECO:0000313" key="3">
    <source>
        <dbReference type="Proteomes" id="UP000319931"/>
    </source>
</evidence>
<evidence type="ECO:0000313" key="2">
    <source>
        <dbReference type="EMBL" id="TPG56208.1"/>
    </source>
</evidence>
<dbReference type="AlphaFoldDB" id="A0A502G2V0"/>
<dbReference type="EMBL" id="RCZC01000001">
    <property type="protein sequence ID" value="TPG56208.1"/>
    <property type="molecule type" value="Genomic_DNA"/>
</dbReference>
<accession>A0A502G2V0</accession>
<feature type="compositionally biased region" description="Polar residues" evidence="1">
    <location>
        <begin position="58"/>
        <end position="70"/>
    </location>
</feature>
<organism evidence="2 3">
    <name type="scientific">Sphingomonas glacialis</name>
    <dbReference type="NCBI Taxonomy" id="658225"/>
    <lineage>
        <taxon>Bacteria</taxon>
        <taxon>Pseudomonadati</taxon>
        <taxon>Pseudomonadota</taxon>
        <taxon>Alphaproteobacteria</taxon>
        <taxon>Sphingomonadales</taxon>
        <taxon>Sphingomonadaceae</taxon>
        <taxon>Sphingomonas</taxon>
    </lineage>
</organism>
<comment type="caution">
    <text evidence="2">The sequence shown here is derived from an EMBL/GenBank/DDBJ whole genome shotgun (WGS) entry which is preliminary data.</text>
</comment>
<evidence type="ECO:0000256" key="1">
    <source>
        <dbReference type="SAM" id="MobiDB-lite"/>
    </source>
</evidence>
<feature type="region of interest" description="Disordered" evidence="1">
    <location>
        <begin position="1"/>
        <end position="76"/>
    </location>
</feature>
<dbReference type="Proteomes" id="UP000319931">
    <property type="component" value="Unassembled WGS sequence"/>
</dbReference>